<keyword evidence="3" id="KW-0539">Nucleus</keyword>
<feature type="compositionally biased region" description="Polar residues" evidence="4">
    <location>
        <begin position="101"/>
        <end position="117"/>
    </location>
</feature>
<keyword evidence="2" id="KW-0479">Metal-binding</keyword>
<dbReference type="GeneID" id="27669057"/>
<evidence type="ECO:0000256" key="3">
    <source>
        <dbReference type="ARBA" id="ARBA00023242"/>
    </source>
</evidence>
<feature type="compositionally biased region" description="Basic and acidic residues" evidence="4">
    <location>
        <begin position="89"/>
        <end position="98"/>
    </location>
</feature>
<dbReference type="InterPro" id="IPR050613">
    <property type="entry name" value="Sec_Metabolite_Reg"/>
</dbReference>
<evidence type="ECO:0000313" key="7">
    <source>
        <dbReference type="Proteomes" id="UP000033710"/>
    </source>
</evidence>
<protein>
    <recommendedName>
        <fullName evidence="5">Zn(2)-C6 fungal-type domain-containing protein</fullName>
    </recommendedName>
</protein>
<feature type="domain" description="Zn(2)-C6 fungal-type" evidence="5">
    <location>
        <begin position="9"/>
        <end position="38"/>
    </location>
</feature>
<dbReference type="CDD" id="cd12148">
    <property type="entry name" value="fungal_TF_MHR"/>
    <property type="match status" value="1"/>
</dbReference>
<feature type="region of interest" description="Disordered" evidence="4">
    <location>
        <begin position="89"/>
        <end position="119"/>
    </location>
</feature>
<dbReference type="PROSITE" id="PS00463">
    <property type="entry name" value="ZN2_CY6_FUNGAL_1"/>
    <property type="match status" value="1"/>
</dbReference>
<dbReference type="SMART" id="SM00906">
    <property type="entry name" value="Fungal_trans"/>
    <property type="match status" value="1"/>
</dbReference>
<dbReference type="GO" id="GO:0003677">
    <property type="term" value="F:DNA binding"/>
    <property type="evidence" value="ECO:0007669"/>
    <property type="project" value="InterPro"/>
</dbReference>
<dbReference type="RefSeq" id="XP_016591664.1">
    <property type="nucleotide sequence ID" value="XM_016733780.1"/>
</dbReference>
<evidence type="ECO:0000256" key="2">
    <source>
        <dbReference type="ARBA" id="ARBA00022723"/>
    </source>
</evidence>
<dbReference type="OrthoDB" id="435881at2759"/>
<evidence type="ECO:0000259" key="5">
    <source>
        <dbReference type="PROSITE" id="PS50048"/>
    </source>
</evidence>
<dbReference type="PANTHER" id="PTHR31001:SF85">
    <property type="entry name" value="ZN(II)2CYS6 TRANSCRIPTION FACTOR (EUROFUNG)"/>
    <property type="match status" value="1"/>
</dbReference>
<comment type="caution">
    <text evidence="6">The sequence shown here is derived from an EMBL/GenBank/DDBJ whole genome shotgun (WGS) entry which is preliminary data.</text>
</comment>
<dbReference type="AlphaFoldDB" id="A0A0F2MH26"/>
<name>A0A0F2MH26_SPOSC</name>
<dbReference type="GO" id="GO:0005634">
    <property type="term" value="C:nucleus"/>
    <property type="evidence" value="ECO:0007669"/>
    <property type="project" value="UniProtKB-SubCell"/>
</dbReference>
<feature type="region of interest" description="Disordered" evidence="4">
    <location>
        <begin position="670"/>
        <end position="707"/>
    </location>
</feature>
<sequence>METARQNHACARCSERKVKCDRKRPCEACVRLDLDCAFLPLPPRNRRRRPNKANVQIQALAGQLREYEAWFRERGIDPESLPVNIPRQLESEPSEKKPLPTAQSTQPAQSIQSTPSGASPGRLRLANKCVVVSVFTILSRVADNNSVLWTRVIEEFEPHDDLNITHDGSSDDEVEVRLKGTPGNIGVGPSFIFANRRSPHGYRPEHPPIDISCRLWQVYCENVDPLTKILHVPTVKHAMENAFRDTPTVPRAFEALLFAVYAAAVMSQREDDCSKTLGEPRSVLLPRYLAATETALMRANVLGTTDIIVLQALLLYLLAVRDLHEPRAVWTLTGVAIRLAEGMGLDRDGLRESPPLPPFDVEMRRRLWWQLRVHDFRTAELCGRPKFQDLDVDSTLTAGSTAALATQWPANVDDAALGPAMAGSPLPPLGEAPSATDAVFVAVKCELPRFTAARLSALRRQQLPGPSTNPWRLYTTSALDNDFADIEARLETRYLRYCDPSKPLHLMATLMARCAINILRFMTRHTRRWTGRGGAGDAQNKEERAVVWRLCLAILDQQHMLQSNPHLRNFAWHAPFFQQWHAIIHVLDTLRAEPGIEQAARTWDLVEKTYTNNPEMLSGQSNRPIHAAVGNLCLKAFAQHEAVAAMGSTVPAYVVQLRKSRETAARLAKARESKAQQTVQTDKSSSMVDDRTTAAEGNAPTGDVEIGNLDPLVDMDIDSTVSVDWNQWDTWLAGAGV</sequence>
<evidence type="ECO:0000256" key="4">
    <source>
        <dbReference type="SAM" id="MobiDB-lite"/>
    </source>
</evidence>
<dbReference type="SUPFAM" id="SSF57701">
    <property type="entry name" value="Zn2/Cys6 DNA-binding domain"/>
    <property type="match status" value="1"/>
</dbReference>
<dbReference type="PROSITE" id="PS50048">
    <property type="entry name" value="ZN2_CY6_FUNGAL_2"/>
    <property type="match status" value="1"/>
</dbReference>
<proteinExistence type="predicted"/>
<organism evidence="6 7">
    <name type="scientific">Sporothrix schenckii 1099-18</name>
    <dbReference type="NCBI Taxonomy" id="1397361"/>
    <lineage>
        <taxon>Eukaryota</taxon>
        <taxon>Fungi</taxon>
        <taxon>Dikarya</taxon>
        <taxon>Ascomycota</taxon>
        <taxon>Pezizomycotina</taxon>
        <taxon>Sordariomycetes</taxon>
        <taxon>Sordariomycetidae</taxon>
        <taxon>Ophiostomatales</taxon>
        <taxon>Ophiostomataceae</taxon>
        <taxon>Sporothrix</taxon>
    </lineage>
</organism>
<dbReference type="CDD" id="cd00067">
    <property type="entry name" value="GAL4"/>
    <property type="match status" value="1"/>
</dbReference>
<dbReference type="Pfam" id="PF04082">
    <property type="entry name" value="Fungal_trans"/>
    <property type="match status" value="1"/>
</dbReference>
<evidence type="ECO:0000313" key="6">
    <source>
        <dbReference type="EMBL" id="KJR88988.1"/>
    </source>
</evidence>
<dbReference type="PANTHER" id="PTHR31001">
    <property type="entry name" value="UNCHARACTERIZED TRANSCRIPTIONAL REGULATORY PROTEIN"/>
    <property type="match status" value="1"/>
</dbReference>
<dbReference type="VEuPathDB" id="FungiDB:SPSK_07112"/>
<dbReference type="InterPro" id="IPR007219">
    <property type="entry name" value="XnlR_reg_dom"/>
</dbReference>
<feature type="compositionally biased region" description="Polar residues" evidence="4">
    <location>
        <begin position="675"/>
        <end position="687"/>
    </location>
</feature>
<evidence type="ECO:0000256" key="1">
    <source>
        <dbReference type="ARBA" id="ARBA00004123"/>
    </source>
</evidence>
<reference evidence="6 7" key="1">
    <citation type="journal article" date="2014" name="BMC Genomics">
        <title>Comparative genomics of the major fungal agents of human and animal Sporotrichosis: Sporothrix schenckii and Sporothrix brasiliensis.</title>
        <authorList>
            <person name="Teixeira M.M."/>
            <person name="de Almeida L.G."/>
            <person name="Kubitschek-Barreira P."/>
            <person name="Alves F.L."/>
            <person name="Kioshima E.S."/>
            <person name="Abadio A.K."/>
            <person name="Fernandes L."/>
            <person name="Derengowski L.S."/>
            <person name="Ferreira K.S."/>
            <person name="Souza R.C."/>
            <person name="Ruiz J.C."/>
            <person name="de Andrade N.C."/>
            <person name="Paes H.C."/>
            <person name="Nicola A.M."/>
            <person name="Albuquerque P."/>
            <person name="Gerber A.L."/>
            <person name="Martins V.P."/>
            <person name="Peconick L.D."/>
            <person name="Neto A.V."/>
            <person name="Chaucanez C.B."/>
            <person name="Silva P.A."/>
            <person name="Cunha O.L."/>
            <person name="de Oliveira F.F."/>
            <person name="dos Santos T.C."/>
            <person name="Barros A.L."/>
            <person name="Soares M.A."/>
            <person name="de Oliveira L.M."/>
            <person name="Marini M.M."/>
            <person name="Villalobos-Duno H."/>
            <person name="Cunha M.M."/>
            <person name="de Hoog S."/>
            <person name="da Silveira J.F."/>
            <person name="Henrissat B."/>
            <person name="Nino-Vega G.A."/>
            <person name="Cisalpino P.S."/>
            <person name="Mora-Montes H.M."/>
            <person name="Almeida S.R."/>
            <person name="Stajich J.E."/>
            <person name="Lopes-Bezerra L.M."/>
            <person name="Vasconcelos A.T."/>
            <person name="Felipe M.S."/>
        </authorList>
    </citation>
    <scope>NUCLEOTIDE SEQUENCE [LARGE SCALE GENOMIC DNA]</scope>
    <source>
        <strain evidence="6 7">1099-18</strain>
    </source>
</reference>
<dbReference type="EMBL" id="AXCR01000004">
    <property type="protein sequence ID" value="KJR88988.1"/>
    <property type="molecule type" value="Genomic_DNA"/>
</dbReference>
<dbReference type="SMART" id="SM00066">
    <property type="entry name" value="GAL4"/>
    <property type="match status" value="1"/>
</dbReference>
<dbReference type="InterPro" id="IPR036864">
    <property type="entry name" value="Zn2-C6_fun-type_DNA-bd_sf"/>
</dbReference>
<gene>
    <name evidence="6" type="ORF">SPSK_07112</name>
</gene>
<dbReference type="GO" id="GO:0008270">
    <property type="term" value="F:zinc ion binding"/>
    <property type="evidence" value="ECO:0007669"/>
    <property type="project" value="InterPro"/>
</dbReference>
<dbReference type="Proteomes" id="UP000033710">
    <property type="component" value="Unassembled WGS sequence"/>
</dbReference>
<dbReference type="GO" id="GO:0000981">
    <property type="term" value="F:DNA-binding transcription factor activity, RNA polymerase II-specific"/>
    <property type="evidence" value="ECO:0007669"/>
    <property type="project" value="InterPro"/>
</dbReference>
<dbReference type="GO" id="GO:0006351">
    <property type="term" value="P:DNA-templated transcription"/>
    <property type="evidence" value="ECO:0007669"/>
    <property type="project" value="InterPro"/>
</dbReference>
<dbReference type="KEGG" id="ssck:SPSK_07112"/>
<comment type="subcellular location">
    <subcellularLocation>
        <location evidence="1">Nucleus</location>
    </subcellularLocation>
</comment>
<reference evidence="6 7" key="2">
    <citation type="journal article" date="2015" name="Eukaryot. Cell">
        <title>Asexual propagation of a virulent clone complex in a human and feline outbreak of sporotrichosis.</title>
        <authorList>
            <person name="Teixeira Mde M."/>
            <person name="Rodrigues A.M."/>
            <person name="Tsui C.K."/>
            <person name="de Almeida L.G."/>
            <person name="Van Diepeningen A.D."/>
            <person name="van den Ende B.G."/>
            <person name="Fernandes G.F."/>
            <person name="Kano R."/>
            <person name="Hamelin R.C."/>
            <person name="Lopes-Bezerra L.M."/>
            <person name="Vasconcelos A.T."/>
            <person name="de Hoog S."/>
            <person name="de Camargo Z.P."/>
            <person name="Felipe M.S."/>
        </authorList>
    </citation>
    <scope>NUCLEOTIDE SEQUENCE [LARGE SCALE GENOMIC DNA]</scope>
    <source>
        <strain evidence="6 7">1099-18</strain>
    </source>
</reference>
<dbReference type="InterPro" id="IPR001138">
    <property type="entry name" value="Zn2Cys6_DnaBD"/>
</dbReference>
<dbReference type="Pfam" id="PF00172">
    <property type="entry name" value="Zn_clus"/>
    <property type="match status" value="1"/>
</dbReference>
<accession>A0A0F2MH26</accession>
<dbReference type="Gene3D" id="4.10.240.10">
    <property type="entry name" value="Zn(2)-C6 fungal-type DNA-binding domain"/>
    <property type="match status" value="1"/>
</dbReference>